<reference evidence="3" key="1">
    <citation type="submission" date="2017-02" db="UniProtKB">
        <authorList>
            <consortium name="WormBaseParasite"/>
        </authorList>
    </citation>
    <scope>IDENTIFICATION</scope>
</reference>
<dbReference type="EMBL" id="UZAF01023043">
    <property type="protein sequence ID" value="VDO88235.1"/>
    <property type="molecule type" value="Genomic_DNA"/>
</dbReference>
<organism evidence="3">
    <name type="scientific">Haemonchus placei</name>
    <name type="common">Barber's pole worm</name>
    <dbReference type="NCBI Taxonomy" id="6290"/>
    <lineage>
        <taxon>Eukaryota</taxon>
        <taxon>Metazoa</taxon>
        <taxon>Ecdysozoa</taxon>
        <taxon>Nematoda</taxon>
        <taxon>Chromadorea</taxon>
        <taxon>Rhabditida</taxon>
        <taxon>Rhabditina</taxon>
        <taxon>Rhabditomorpha</taxon>
        <taxon>Strongyloidea</taxon>
        <taxon>Trichostrongylidae</taxon>
        <taxon>Haemonchus</taxon>
    </lineage>
</organism>
<protein>
    <submittedName>
        <fullName evidence="1 3">Uncharacterized protein</fullName>
    </submittedName>
</protein>
<dbReference type="AlphaFoldDB" id="A0A0N4X9X8"/>
<dbReference type="WBParaSite" id="HPLM_0002117301-mRNA-1">
    <property type="protein sequence ID" value="HPLM_0002117301-mRNA-1"/>
    <property type="gene ID" value="HPLM_0002117301"/>
</dbReference>
<reference evidence="1 2" key="2">
    <citation type="submission" date="2018-11" db="EMBL/GenBank/DDBJ databases">
        <authorList>
            <consortium name="Pathogen Informatics"/>
        </authorList>
    </citation>
    <scope>NUCLEOTIDE SEQUENCE [LARGE SCALE GENOMIC DNA]</scope>
    <source>
        <strain evidence="1 2">MHpl1</strain>
    </source>
</reference>
<evidence type="ECO:0000313" key="3">
    <source>
        <dbReference type="WBParaSite" id="HPLM_0002117301-mRNA-1"/>
    </source>
</evidence>
<keyword evidence="2" id="KW-1185">Reference proteome</keyword>
<evidence type="ECO:0000313" key="1">
    <source>
        <dbReference type="EMBL" id="VDO88235.1"/>
    </source>
</evidence>
<evidence type="ECO:0000313" key="2">
    <source>
        <dbReference type="Proteomes" id="UP000268014"/>
    </source>
</evidence>
<proteinExistence type="predicted"/>
<name>A0A0N4X9X8_HAEPC</name>
<gene>
    <name evidence="1" type="ORF">HPLM_LOCUS21162</name>
</gene>
<sequence length="148" mass="16435">MPQLLANTFRYLPGKCYSRTVAPLAMEGCSESNELELNVHNRTKRLADDPTKHGRSGAEAWEGVFSISEYLNTSEVRLTGLSFVTFPCMHHRSCIWLAKVGTNGFPCNANGNARWCVGLSRLMTNVDVGNYMGTLRDLFWESATDGVP</sequence>
<dbReference type="Proteomes" id="UP000268014">
    <property type="component" value="Unassembled WGS sequence"/>
</dbReference>
<accession>A0A0N4X9X8</accession>